<dbReference type="PANTHER" id="PTHR42866:SF2">
    <property type="entry name" value="3-DEOXY-MANNO-OCTULOSONATE CYTIDYLYLTRANSFERASE, MITOCHONDRIAL"/>
    <property type="match status" value="1"/>
</dbReference>
<dbReference type="EC" id="2.7.7.38" evidence="5"/>
<dbReference type="HAMAP" id="MF_00057">
    <property type="entry name" value="KdsB"/>
    <property type="match status" value="1"/>
</dbReference>
<dbReference type="Pfam" id="PF02348">
    <property type="entry name" value="CTP_transf_3"/>
    <property type="match status" value="1"/>
</dbReference>
<keyword evidence="4 5" id="KW-0448">Lipopolysaccharide biosynthesis</keyword>
<dbReference type="Proteomes" id="UP000277294">
    <property type="component" value="Unassembled WGS sequence"/>
</dbReference>
<dbReference type="SUPFAM" id="SSF53448">
    <property type="entry name" value="Nucleotide-diphospho-sugar transferases"/>
    <property type="match status" value="1"/>
</dbReference>
<keyword evidence="3 5" id="KW-0548">Nucleotidyltransferase</keyword>
<dbReference type="NCBIfam" id="NF003952">
    <property type="entry name" value="PRK05450.1-5"/>
    <property type="match status" value="1"/>
</dbReference>
<comment type="similarity">
    <text evidence="5">Belongs to the KdsB family.</text>
</comment>
<evidence type="ECO:0000256" key="5">
    <source>
        <dbReference type="HAMAP-Rule" id="MF_00057"/>
    </source>
</evidence>
<proteinExistence type="inferred from homology"/>
<sequence>MEFTALIPARAASTRLPGKMLADIGGLPMVVRVAGQARASGAARVVVATDDARIHEAVRAHGFDSLLTRPDHPTGTDRLAEACDALELDDSRIVVNIQGDEPLIDPELVAHVAHTLARHTSAAIATAAHPIDTADELFNPNFVKVVCGADGHALYFSRAPIPWARDALASGEKVCAEGLPALRHIGIYAYRVGFLRRFPTLPQGRLERWESLEQLRALEHGYAIQVHVTPQAPAPGVDTQADLDFVRRLIAGKG</sequence>
<evidence type="ECO:0000256" key="4">
    <source>
        <dbReference type="ARBA" id="ARBA00022985"/>
    </source>
</evidence>
<dbReference type="RefSeq" id="WP_124080778.1">
    <property type="nucleotide sequence ID" value="NZ_UWPJ01000026.1"/>
</dbReference>
<comment type="subcellular location">
    <subcellularLocation>
        <location evidence="5">Cytoplasm</location>
    </subcellularLocation>
    <subcellularLocation>
        <location evidence="1">Membrane</location>
    </subcellularLocation>
</comment>
<reference evidence="6 7" key="1">
    <citation type="submission" date="2018-10" db="EMBL/GenBank/DDBJ databases">
        <authorList>
            <person name="Criscuolo A."/>
        </authorList>
    </citation>
    <scope>NUCLEOTIDE SEQUENCE [LARGE SCALE GENOMIC DNA]</scope>
    <source>
        <strain evidence="6">DnA1</strain>
    </source>
</reference>
<dbReference type="EMBL" id="UWPJ01000026">
    <property type="protein sequence ID" value="VCU71316.1"/>
    <property type="molecule type" value="Genomic_DNA"/>
</dbReference>
<comment type="catalytic activity">
    <reaction evidence="5">
        <text>3-deoxy-alpha-D-manno-oct-2-ulosonate + CTP = CMP-3-deoxy-beta-D-manno-octulosonate + diphosphate</text>
        <dbReference type="Rhea" id="RHEA:23448"/>
        <dbReference type="ChEBI" id="CHEBI:33019"/>
        <dbReference type="ChEBI" id="CHEBI:37563"/>
        <dbReference type="ChEBI" id="CHEBI:85986"/>
        <dbReference type="ChEBI" id="CHEBI:85987"/>
        <dbReference type="EC" id="2.7.7.38"/>
    </reaction>
</comment>
<dbReference type="InterPro" id="IPR003329">
    <property type="entry name" value="Cytidylyl_trans"/>
</dbReference>
<evidence type="ECO:0000256" key="1">
    <source>
        <dbReference type="ARBA" id="ARBA00004370"/>
    </source>
</evidence>
<comment type="pathway">
    <text evidence="5">Nucleotide-sugar biosynthesis; CMP-3-deoxy-D-manno-octulosonate biosynthesis; CMP-3-deoxy-D-manno-octulosonate from 3-deoxy-D-manno-octulosonate and CTP: step 1/1.</text>
</comment>
<comment type="function">
    <text evidence="5">Activates KDO (a required 8-carbon sugar) for incorporation into bacterial lipopolysaccharide in Gram-negative bacteria.</text>
</comment>
<dbReference type="CDD" id="cd02517">
    <property type="entry name" value="CMP-KDO-Synthetase"/>
    <property type="match status" value="1"/>
</dbReference>
<dbReference type="PANTHER" id="PTHR42866">
    <property type="entry name" value="3-DEOXY-MANNO-OCTULOSONATE CYTIDYLYLTRANSFERASE"/>
    <property type="match status" value="1"/>
</dbReference>
<accession>A0A3P4B725</accession>
<keyword evidence="2 5" id="KW-0808">Transferase</keyword>
<keyword evidence="7" id="KW-1185">Reference proteome</keyword>
<evidence type="ECO:0000313" key="6">
    <source>
        <dbReference type="EMBL" id="VCU71316.1"/>
    </source>
</evidence>
<name>A0A3P4B725_9BURK</name>
<dbReference type="InterPro" id="IPR029044">
    <property type="entry name" value="Nucleotide-diphossugar_trans"/>
</dbReference>
<dbReference type="GO" id="GO:0033468">
    <property type="term" value="P:CMP-keto-3-deoxy-D-manno-octulosonic acid biosynthetic process"/>
    <property type="evidence" value="ECO:0007669"/>
    <property type="project" value="UniProtKB-UniRule"/>
</dbReference>
<evidence type="ECO:0000313" key="7">
    <source>
        <dbReference type="Proteomes" id="UP000277294"/>
    </source>
</evidence>
<dbReference type="GO" id="GO:0008690">
    <property type="term" value="F:3-deoxy-manno-octulosonate cytidylyltransferase activity"/>
    <property type="evidence" value="ECO:0007669"/>
    <property type="project" value="UniProtKB-UniRule"/>
</dbReference>
<protein>
    <recommendedName>
        <fullName evidence="5">3-deoxy-manno-octulosonate cytidylyltransferase</fullName>
        <ecNumber evidence="5">2.7.7.38</ecNumber>
    </recommendedName>
    <alternativeName>
        <fullName evidence="5">CMP-2-keto-3-deoxyoctulosonic acid synthase</fullName>
        <shortName evidence="5">CKS</shortName>
        <shortName evidence="5">CMP-KDO synthase</shortName>
    </alternativeName>
</protein>
<dbReference type="GO" id="GO:0016020">
    <property type="term" value="C:membrane"/>
    <property type="evidence" value="ECO:0007669"/>
    <property type="project" value="UniProtKB-SubCell"/>
</dbReference>
<keyword evidence="5" id="KW-0963">Cytoplasm</keyword>
<evidence type="ECO:0000256" key="3">
    <source>
        <dbReference type="ARBA" id="ARBA00022695"/>
    </source>
</evidence>
<dbReference type="OrthoDB" id="9815559at2"/>
<dbReference type="GO" id="GO:0009103">
    <property type="term" value="P:lipopolysaccharide biosynthetic process"/>
    <property type="evidence" value="ECO:0007669"/>
    <property type="project" value="UniProtKB-UniRule"/>
</dbReference>
<organism evidence="6 7">
    <name type="scientific">Pigmentiphaga humi</name>
    <dbReference type="NCBI Taxonomy" id="2478468"/>
    <lineage>
        <taxon>Bacteria</taxon>
        <taxon>Pseudomonadati</taxon>
        <taxon>Pseudomonadota</taxon>
        <taxon>Betaproteobacteria</taxon>
        <taxon>Burkholderiales</taxon>
        <taxon>Alcaligenaceae</taxon>
        <taxon>Pigmentiphaga</taxon>
    </lineage>
</organism>
<dbReference type="GO" id="GO:0005829">
    <property type="term" value="C:cytosol"/>
    <property type="evidence" value="ECO:0007669"/>
    <property type="project" value="TreeGrafter"/>
</dbReference>
<dbReference type="InterPro" id="IPR004528">
    <property type="entry name" value="KdsB"/>
</dbReference>
<dbReference type="NCBIfam" id="NF009905">
    <property type="entry name" value="PRK13368.1"/>
    <property type="match status" value="1"/>
</dbReference>
<evidence type="ECO:0000256" key="2">
    <source>
        <dbReference type="ARBA" id="ARBA00022679"/>
    </source>
</evidence>
<dbReference type="NCBIfam" id="TIGR00466">
    <property type="entry name" value="kdsB"/>
    <property type="match status" value="1"/>
</dbReference>
<dbReference type="FunFam" id="3.90.550.10:FF:000011">
    <property type="entry name" value="3-deoxy-manno-octulosonate cytidylyltransferase"/>
    <property type="match status" value="1"/>
</dbReference>
<dbReference type="UniPathway" id="UPA00358">
    <property type="reaction ID" value="UER00476"/>
</dbReference>
<gene>
    <name evidence="5 6" type="primary">kdsB</name>
    <name evidence="6" type="ORF">PIGHUM_03397</name>
</gene>
<dbReference type="AlphaFoldDB" id="A0A3P4B725"/>
<dbReference type="Gene3D" id="3.90.550.10">
    <property type="entry name" value="Spore Coat Polysaccharide Biosynthesis Protein SpsA, Chain A"/>
    <property type="match status" value="1"/>
</dbReference>